<accession>A0A502G8F2</accession>
<keyword evidence="2" id="KW-1185">Reference proteome</keyword>
<reference evidence="1 2" key="1">
    <citation type="journal article" date="2019" name="Environ. Microbiol.">
        <title>Species interactions and distinct microbial communities in high Arctic permafrost affected cryosols are associated with the CH4 and CO2 gas fluxes.</title>
        <authorList>
            <person name="Altshuler I."/>
            <person name="Hamel J."/>
            <person name="Turney S."/>
            <person name="Magnuson E."/>
            <person name="Levesque R."/>
            <person name="Greer C."/>
            <person name="Whyte L.G."/>
        </authorList>
    </citation>
    <scope>NUCLEOTIDE SEQUENCE [LARGE SCALE GENOMIC DNA]</scope>
    <source>
        <strain evidence="1 2">E4</strain>
    </source>
</reference>
<gene>
    <name evidence="1" type="ORF">EAH77_21735</name>
</gene>
<evidence type="ECO:0000313" key="1">
    <source>
        <dbReference type="EMBL" id="TPG57043.1"/>
    </source>
</evidence>
<dbReference type="EMBL" id="RCZD01000015">
    <property type="protein sequence ID" value="TPG57043.1"/>
    <property type="molecule type" value="Genomic_DNA"/>
</dbReference>
<organism evidence="1 2">
    <name type="scientific">Ewingella americana</name>
    <dbReference type="NCBI Taxonomy" id="41202"/>
    <lineage>
        <taxon>Bacteria</taxon>
        <taxon>Pseudomonadati</taxon>
        <taxon>Pseudomonadota</taxon>
        <taxon>Gammaproteobacteria</taxon>
        <taxon>Enterobacterales</taxon>
        <taxon>Yersiniaceae</taxon>
        <taxon>Ewingella</taxon>
    </lineage>
</organism>
<protein>
    <submittedName>
        <fullName evidence="1">Uncharacterized protein</fullName>
    </submittedName>
</protein>
<evidence type="ECO:0000313" key="2">
    <source>
        <dbReference type="Proteomes" id="UP000317663"/>
    </source>
</evidence>
<name>A0A502G8F2_9GAMM</name>
<sequence length="64" mass="6651">MPVWREAVGVSEKKRRIPKEARLCLLWASVGGEPKVLAGVGCKPAVLASLGGEPKVLAGVGCQP</sequence>
<dbReference type="Proteomes" id="UP000317663">
    <property type="component" value="Unassembled WGS sequence"/>
</dbReference>
<dbReference type="AlphaFoldDB" id="A0A502G8F2"/>
<comment type="caution">
    <text evidence="1">The sequence shown here is derived from an EMBL/GenBank/DDBJ whole genome shotgun (WGS) entry which is preliminary data.</text>
</comment>
<proteinExistence type="predicted"/>